<sequence length="375" mass="40663">MIRTLFSLIFLMLLPAMVWGQSLTIAPTPATSTNEPSEFTMEGGAKIKLDGNSLHFLNSGKRVSQYFAFGVSQDRSVLSLLGYSDGKAQITLFTPLGDTLNSYASISVNPNDPSLAVYPVSSGHLLLRDNIMNFIWHDGLGNKGTNISSGSGSQQGETISEVAMSTDRQTVVVYTPKIKLKNGLGSKAELLKADDEFQRIFQSDSRYIKDLGVADDGNLITVVTAAEGTSDEVIILDKYGNEINTFTIEEPVLGANLAADGKHITVYSNKRVGVYNTLNGERLGRASLREAVLSADYFPADQMIVLLSGDYSSASGILNDVQVKAIDLEKRDIVSEGYSGALGFNEAFTLSFERLSTNKYQFNGSNKELIIDVAF</sequence>
<name>A0ABT3PRC3_9BACT</name>
<comment type="caution">
    <text evidence="1">The sequence shown here is derived from an EMBL/GenBank/DDBJ whole genome shotgun (WGS) entry which is preliminary data.</text>
</comment>
<proteinExistence type="predicted"/>
<gene>
    <name evidence="1" type="ORF">J6I44_16170</name>
</gene>
<dbReference type="SUPFAM" id="SSF50969">
    <property type="entry name" value="YVTN repeat-like/Quinoprotein amine dehydrogenase"/>
    <property type="match status" value="1"/>
</dbReference>
<dbReference type="InterPro" id="IPR011044">
    <property type="entry name" value="Quino_amine_DH_bsu"/>
</dbReference>
<keyword evidence="2" id="KW-1185">Reference proteome</keyword>
<accession>A0ABT3PRC3</accession>
<dbReference type="Proteomes" id="UP001207918">
    <property type="component" value="Unassembled WGS sequence"/>
</dbReference>
<dbReference type="EMBL" id="JAGGJA010000012">
    <property type="protein sequence ID" value="MCW9708404.1"/>
    <property type="molecule type" value="Genomic_DNA"/>
</dbReference>
<evidence type="ECO:0000313" key="2">
    <source>
        <dbReference type="Proteomes" id="UP001207918"/>
    </source>
</evidence>
<reference evidence="1 2" key="1">
    <citation type="submission" date="2021-03" db="EMBL/GenBank/DDBJ databases">
        <title>Aliifodinibius sp. nov., a new bacterium isolated from saline soil.</title>
        <authorList>
            <person name="Galisteo C."/>
            <person name="De La Haba R."/>
            <person name="Sanchez-Porro C."/>
            <person name="Ventosa A."/>
        </authorList>
    </citation>
    <scope>NUCLEOTIDE SEQUENCE [LARGE SCALE GENOMIC DNA]</scope>
    <source>
        <strain evidence="1 2">1BSP15-2V2</strain>
    </source>
</reference>
<dbReference type="RefSeq" id="WP_265767188.1">
    <property type="nucleotide sequence ID" value="NZ_JAGGJA010000012.1"/>
</dbReference>
<evidence type="ECO:0000313" key="1">
    <source>
        <dbReference type="EMBL" id="MCW9708404.1"/>
    </source>
</evidence>
<protein>
    <submittedName>
        <fullName evidence="1">Uncharacterized protein</fullName>
    </submittedName>
</protein>
<organism evidence="1 2">
    <name type="scientific">Fodinibius salsisoli</name>
    <dbReference type="NCBI Taxonomy" id="2820877"/>
    <lineage>
        <taxon>Bacteria</taxon>
        <taxon>Pseudomonadati</taxon>
        <taxon>Balneolota</taxon>
        <taxon>Balneolia</taxon>
        <taxon>Balneolales</taxon>
        <taxon>Balneolaceae</taxon>
        <taxon>Fodinibius</taxon>
    </lineage>
</organism>